<sequence>MINSRQNAIMPVVYDLPYVPPSSYRKNRSASISGSYCLCGNKLKCLLGIILTTIVGIALVIALAFIITSIKNDESTNNNSTIDANNTSDSNITTITTGVAPPNSGCYFGGDFVNLVNGNYRRIDQLQAGDRIWSLANDGQTLIEDEMILMMHAESNNSILFYTFITFDEHFLSLTGSHYIAVIDIELNKTIYMQASKVTKEYQLIMPNRTVKINKIIQSFRTGFYSPLTTSGNLLVNNISTSVYVASYGALPEILHRVFTPIRIYYYLMRWLFGNNYDPFESNITYGLHPLPAFLKANKTTIRFLYNIEQNMILIIIMTLAMYLSQKYIKRNAIRLFLYYVQYFI</sequence>
<proteinExistence type="predicted"/>
<evidence type="ECO:0000313" key="5">
    <source>
        <dbReference type="Proteomes" id="UP000663860"/>
    </source>
</evidence>
<evidence type="ECO:0000313" key="4">
    <source>
        <dbReference type="EMBL" id="CAF4230233.1"/>
    </source>
</evidence>
<dbReference type="PANTHER" id="PTHR11889:SF31">
    <property type="entry name" value="PROTEIN HEDGEHOG"/>
    <property type="match status" value="1"/>
</dbReference>
<dbReference type="Gene3D" id="2.170.16.10">
    <property type="entry name" value="Hedgehog/Intein (Hint) domain"/>
    <property type="match status" value="1"/>
</dbReference>
<dbReference type="InterPro" id="IPR036844">
    <property type="entry name" value="Hint_dom_sf"/>
</dbReference>
<reference evidence="3" key="1">
    <citation type="submission" date="2021-02" db="EMBL/GenBank/DDBJ databases">
        <authorList>
            <person name="Nowell W R."/>
        </authorList>
    </citation>
    <scope>NUCLEOTIDE SEQUENCE</scope>
</reference>
<feature type="transmembrane region" description="Helical" evidence="1">
    <location>
        <begin position="304"/>
        <end position="325"/>
    </location>
</feature>
<dbReference type="AlphaFoldDB" id="A0A813U0K6"/>
<evidence type="ECO:0000259" key="2">
    <source>
        <dbReference type="Pfam" id="PF01079"/>
    </source>
</evidence>
<dbReference type="Pfam" id="PF01079">
    <property type="entry name" value="Hint"/>
    <property type="match status" value="1"/>
</dbReference>
<organism evidence="3 5">
    <name type="scientific">Adineta steineri</name>
    <dbReference type="NCBI Taxonomy" id="433720"/>
    <lineage>
        <taxon>Eukaryota</taxon>
        <taxon>Metazoa</taxon>
        <taxon>Spiralia</taxon>
        <taxon>Gnathifera</taxon>
        <taxon>Rotifera</taxon>
        <taxon>Eurotatoria</taxon>
        <taxon>Bdelloidea</taxon>
        <taxon>Adinetida</taxon>
        <taxon>Adinetidae</taxon>
        <taxon>Adineta</taxon>
    </lineage>
</organism>
<gene>
    <name evidence="3" type="ORF">IZO911_LOCUS7900</name>
    <name evidence="4" type="ORF">KXQ929_LOCUS41694</name>
</gene>
<keyword evidence="1" id="KW-0812">Transmembrane</keyword>
<dbReference type="InterPro" id="IPR001767">
    <property type="entry name" value="Hedgehog_Hint"/>
</dbReference>
<dbReference type="EMBL" id="CAJNOE010000052">
    <property type="protein sequence ID" value="CAF0819166.1"/>
    <property type="molecule type" value="Genomic_DNA"/>
</dbReference>
<keyword evidence="1" id="KW-1133">Transmembrane helix</keyword>
<protein>
    <recommendedName>
        <fullName evidence="2">Hedgehog protein Hint domain-containing protein</fullName>
    </recommendedName>
</protein>
<comment type="caution">
    <text evidence="3">The sequence shown here is derived from an EMBL/GenBank/DDBJ whole genome shotgun (WGS) entry which is preliminary data.</text>
</comment>
<keyword evidence="1" id="KW-0472">Membrane</keyword>
<dbReference type="InterPro" id="IPR050387">
    <property type="entry name" value="Hedgehog_Signaling"/>
</dbReference>
<accession>A0A813U0K6</accession>
<dbReference type="SUPFAM" id="SSF51294">
    <property type="entry name" value="Hedgehog/intein (Hint) domain"/>
    <property type="match status" value="1"/>
</dbReference>
<feature type="transmembrane region" description="Helical" evidence="1">
    <location>
        <begin position="45"/>
        <end position="67"/>
    </location>
</feature>
<dbReference type="Proteomes" id="UP000663860">
    <property type="component" value="Unassembled WGS sequence"/>
</dbReference>
<feature type="domain" description="Hedgehog protein Hint" evidence="2">
    <location>
        <begin position="102"/>
        <end position="275"/>
    </location>
</feature>
<dbReference type="PANTHER" id="PTHR11889">
    <property type="entry name" value="HEDGEHOG"/>
    <property type="match status" value="1"/>
</dbReference>
<evidence type="ECO:0000313" key="3">
    <source>
        <dbReference type="EMBL" id="CAF0819166.1"/>
    </source>
</evidence>
<dbReference type="Proteomes" id="UP000663868">
    <property type="component" value="Unassembled WGS sequence"/>
</dbReference>
<name>A0A813U0K6_9BILA</name>
<dbReference type="GO" id="GO:0016540">
    <property type="term" value="P:protein autoprocessing"/>
    <property type="evidence" value="ECO:0007669"/>
    <property type="project" value="InterPro"/>
</dbReference>
<dbReference type="EMBL" id="CAJOBB010009565">
    <property type="protein sequence ID" value="CAF4230233.1"/>
    <property type="molecule type" value="Genomic_DNA"/>
</dbReference>
<evidence type="ECO:0000256" key="1">
    <source>
        <dbReference type="SAM" id="Phobius"/>
    </source>
</evidence>